<evidence type="ECO:0000313" key="3">
    <source>
        <dbReference type="Proteomes" id="UP001066276"/>
    </source>
</evidence>
<dbReference type="EMBL" id="JANPWB010000011">
    <property type="protein sequence ID" value="KAJ1124693.1"/>
    <property type="molecule type" value="Genomic_DNA"/>
</dbReference>
<evidence type="ECO:0000256" key="1">
    <source>
        <dbReference type="SAM" id="MobiDB-lite"/>
    </source>
</evidence>
<dbReference type="AlphaFoldDB" id="A0AAV7PG40"/>
<reference evidence="2" key="1">
    <citation type="journal article" date="2022" name="bioRxiv">
        <title>Sequencing and chromosome-scale assembly of the giantPleurodeles waltlgenome.</title>
        <authorList>
            <person name="Brown T."/>
            <person name="Elewa A."/>
            <person name="Iarovenko S."/>
            <person name="Subramanian E."/>
            <person name="Araus A.J."/>
            <person name="Petzold A."/>
            <person name="Susuki M."/>
            <person name="Suzuki K.-i.T."/>
            <person name="Hayashi T."/>
            <person name="Toyoda A."/>
            <person name="Oliveira C."/>
            <person name="Osipova E."/>
            <person name="Leigh N.D."/>
            <person name="Simon A."/>
            <person name="Yun M.H."/>
        </authorList>
    </citation>
    <scope>NUCLEOTIDE SEQUENCE</scope>
    <source>
        <strain evidence="2">20211129_DDA</strain>
        <tissue evidence="2">Liver</tissue>
    </source>
</reference>
<protein>
    <submittedName>
        <fullName evidence="2">Uncharacterized protein</fullName>
    </submittedName>
</protein>
<sequence>MCAFKNLRSLPYNGSMSKGRPPETLLCPDRHSVSRGAEEAKGGPESFAGGPGACLASRPGFSAQGLLERPGGSQRNLRAASRVTGMPRVRNQQLLLDLPGPREAVHAAAQE</sequence>
<dbReference type="Proteomes" id="UP001066276">
    <property type="component" value="Chromosome 7"/>
</dbReference>
<keyword evidence="3" id="KW-1185">Reference proteome</keyword>
<proteinExistence type="predicted"/>
<feature type="compositionally biased region" description="Basic and acidic residues" evidence="1">
    <location>
        <begin position="28"/>
        <end position="42"/>
    </location>
</feature>
<name>A0AAV7PG40_PLEWA</name>
<organism evidence="2 3">
    <name type="scientific">Pleurodeles waltl</name>
    <name type="common">Iberian ribbed newt</name>
    <dbReference type="NCBI Taxonomy" id="8319"/>
    <lineage>
        <taxon>Eukaryota</taxon>
        <taxon>Metazoa</taxon>
        <taxon>Chordata</taxon>
        <taxon>Craniata</taxon>
        <taxon>Vertebrata</taxon>
        <taxon>Euteleostomi</taxon>
        <taxon>Amphibia</taxon>
        <taxon>Batrachia</taxon>
        <taxon>Caudata</taxon>
        <taxon>Salamandroidea</taxon>
        <taxon>Salamandridae</taxon>
        <taxon>Pleurodelinae</taxon>
        <taxon>Pleurodeles</taxon>
    </lineage>
</organism>
<accession>A0AAV7PG40</accession>
<evidence type="ECO:0000313" key="2">
    <source>
        <dbReference type="EMBL" id="KAJ1124693.1"/>
    </source>
</evidence>
<comment type="caution">
    <text evidence="2">The sequence shown here is derived from an EMBL/GenBank/DDBJ whole genome shotgun (WGS) entry which is preliminary data.</text>
</comment>
<feature type="region of interest" description="Disordered" evidence="1">
    <location>
        <begin position="1"/>
        <end position="53"/>
    </location>
</feature>
<gene>
    <name evidence="2" type="ORF">NDU88_003142</name>
</gene>